<dbReference type="InterPro" id="IPR003601">
    <property type="entry name" value="Topo_IA_2"/>
</dbReference>
<evidence type="ECO:0000256" key="2">
    <source>
        <dbReference type="ARBA" id="ARBA00009446"/>
    </source>
</evidence>
<dbReference type="NCBIfam" id="NF011313">
    <property type="entry name" value="PRK14724.1"/>
    <property type="match status" value="1"/>
</dbReference>
<dbReference type="GO" id="GO:0046872">
    <property type="term" value="F:metal ion binding"/>
    <property type="evidence" value="ECO:0007669"/>
    <property type="project" value="UniProtKB-KW"/>
</dbReference>
<evidence type="ECO:0000256" key="4">
    <source>
        <dbReference type="ARBA" id="ARBA00022723"/>
    </source>
</evidence>
<dbReference type="Gene3D" id="1.10.460.10">
    <property type="entry name" value="Topoisomerase I, domain 2"/>
    <property type="match status" value="1"/>
</dbReference>
<dbReference type="CDD" id="cd00186">
    <property type="entry name" value="TOP1Ac"/>
    <property type="match status" value="1"/>
</dbReference>
<evidence type="ECO:0000259" key="15">
    <source>
        <dbReference type="PROSITE" id="PS52039"/>
    </source>
</evidence>
<organism evidence="16 17">
    <name type="scientific">Mycetohabitans rhizoxinica (strain DSM 19002 / CIP 109453 / HKI 454)</name>
    <name type="common">Paraburkholderia rhizoxinica</name>
    <dbReference type="NCBI Taxonomy" id="882378"/>
    <lineage>
        <taxon>Bacteria</taxon>
        <taxon>Pseudomonadati</taxon>
        <taxon>Pseudomonadota</taxon>
        <taxon>Betaproteobacteria</taxon>
        <taxon>Burkholderiales</taxon>
        <taxon>Burkholderiaceae</taxon>
        <taxon>Mycetohabitans</taxon>
    </lineage>
</organism>
<evidence type="ECO:0000256" key="6">
    <source>
        <dbReference type="ARBA" id="ARBA00023029"/>
    </source>
</evidence>
<feature type="domain" description="Toprim" evidence="14">
    <location>
        <begin position="24"/>
        <end position="157"/>
    </location>
</feature>
<evidence type="ECO:0000256" key="7">
    <source>
        <dbReference type="ARBA" id="ARBA00023125"/>
    </source>
</evidence>
<dbReference type="InterPro" id="IPR006171">
    <property type="entry name" value="TOPRIM_dom"/>
</dbReference>
<keyword evidence="5" id="KW-0460">Magnesium</keyword>
<dbReference type="SMART" id="SM00437">
    <property type="entry name" value="TOP1Ac"/>
    <property type="match status" value="1"/>
</dbReference>
<feature type="compositionally biased region" description="Low complexity" evidence="13">
    <location>
        <begin position="888"/>
        <end position="900"/>
    </location>
</feature>
<dbReference type="CDD" id="cd03362">
    <property type="entry name" value="TOPRIM_TopoIA_TopoIII"/>
    <property type="match status" value="1"/>
</dbReference>
<dbReference type="InterPro" id="IPR034144">
    <property type="entry name" value="TOPRIM_TopoIII"/>
</dbReference>
<dbReference type="GO" id="GO:0006265">
    <property type="term" value="P:DNA topological change"/>
    <property type="evidence" value="ECO:0007669"/>
    <property type="project" value="InterPro"/>
</dbReference>
<proteinExistence type="inferred from homology"/>
<dbReference type="InterPro" id="IPR000380">
    <property type="entry name" value="Topo_IA"/>
</dbReference>
<dbReference type="GO" id="GO:0003677">
    <property type="term" value="F:DNA binding"/>
    <property type="evidence" value="ECO:0007669"/>
    <property type="project" value="UniProtKB-KW"/>
</dbReference>
<protein>
    <recommendedName>
        <fullName evidence="3">DNA topoisomerase</fullName>
        <ecNumber evidence="3">5.6.2.1</ecNumber>
    </recommendedName>
    <alternativeName>
        <fullName evidence="12">Omega-protein</fullName>
    </alternativeName>
    <alternativeName>
        <fullName evidence="11">Relaxing enzyme</fullName>
    </alternativeName>
    <alternativeName>
        <fullName evidence="9">Swivelase</fullName>
    </alternativeName>
    <alternativeName>
        <fullName evidence="10">Untwisting enzyme</fullName>
    </alternativeName>
</protein>
<feature type="compositionally biased region" description="Basic residues" evidence="13">
    <location>
        <begin position="901"/>
        <end position="913"/>
    </location>
</feature>
<dbReference type="GO" id="GO:0006310">
    <property type="term" value="P:DNA recombination"/>
    <property type="evidence" value="ECO:0007669"/>
    <property type="project" value="TreeGrafter"/>
</dbReference>
<evidence type="ECO:0000256" key="5">
    <source>
        <dbReference type="ARBA" id="ARBA00022842"/>
    </source>
</evidence>
<dbReference type="InterPro" id="IPR023405">
    <property type="entry name" value="Topo_IA_core_domain"/>
</dbReference>
<evidence type="ECO:0000256" key="10">
    <source>
        <dbReference type="ARBA" id="ARBA00031985"/>
    </source>
</evidence>
<dbReference type="PROSITE" id="PS52039">
    <property type="entry name" value="TOPO_IA_2"/>
    <property type="match status" value="1"/>
</dbReference>
<evidence type="ECO:0000256" key="8">
    <source>
        <dbReference type="ARBA" id="ARBA00023235"/>
    </source>
</evidence>
<dbReference type="eggNOG" id="COG0550">
    <property type="taxonomic scope" value="Bacteria"/>
</dbReference>
<dbReference type="NCBIfam" id="TIGR01056">
    <property type="entry name" value="topB"/>
    <property type="match status" value="1"/>
</dbReference>
<dbReference type="InterPro" id="IPR013825">
    <property type="entry name" value="Topo_IA_cen_sub2"/>
</dbReference>
<keyword evidence="7" id="KW-0238">DNA-binding</keyword>
<evidence type="ECO:0000256" key="3">
    <source>
        <dbReference type="ARBA" id="ARBA00012891"/>
    </source>
</evidence>
<dbReference type="KEGG" id="brh:RBRH_01273"/>
<keyword evidence="4" id="KW-0479">Metal-binding</keyword>
<accession>E5AND1</accession>
<dbReference type="InterPro" id="IPR013824">
    <property type="entry name" value="Topo_IA_cen_sub1"/>
</dbReference>
<dbReference type="InterPro" id="IPR013497">
    <property type="entry name" value="Topo_IA_cen"/>
</dbReference>
<dbReference type="InterPro" id="IPR003602">
    <property type="entry name" value="Topo_IA_DNA-bd_dom"/>
</dbReference>
<feature type="domain" description="Topo IA-type catalytic" evidence="15">
    <location>
        <begin position="174"/>
        <end position="626"/>
    </location>
</feature>
<dbReference type="PANTHER" id="PTHR11390">
    <property type="entry name" value="PROKARYOTIC DNA TOPOISOMERASE"/>
    <property type="match status" value="1"/>
</dbReference>
<name>E5AND1_MYCRK</name>
<keyword evidence="6" id="KW-0799">Topoisomerase</keyword>
<dbReference type="GO" id="GO:0006281">
    <property type="term" value="P:DNA repair"/>
    <property type="evidence" value="ECO:0007669"/>
    <property type="project" value="TreeGrafter"/>
</dbReference>
<reference evidence="16 17" key="1">
    <citation type="journal article" date="2011" name="J. Bacteriol.">
        <title>Complete genome sequence of Burkholderia rhizoxinica, an endosymbiont of Rhizopus microsporus.</title>
        <authorList>
            <person name="Lackner G."/>
            <person name="Moebius N."/>
            <person name="Partida-Martinez L."/>
            <person name="Hertweck C."/>
        </authorList>
    </citation>
    <scope>NUCLEOTIDE SEQUENCE [LARGE SCALE GENOMIC DNA]</scope>
    <source>
        <strain evidence="17">DSM 19002 / CIP 109453 / HKI 454</strain>
    </source>
</reference>
<dbReference type="SUPFAM" id="SSF56712">
    <property type="entry name" value="Prokaryotic type I DNA topoisomerase"/>
    <property type="match status" value="1"/>
</dbReference>
<evidence type="ECO:0000256" key="12">
    <source>
        <dbReference type="ARBA" id="ARBA00032877"/>
    </source>
</evidence>
<feature type="compositionally biased region" description="Low complexity" evidence="13">
    <location>
        <begin position="843"/>
        <end position="856"/>
    </location>
</feature>
<dbReference type="HOGENOM" id="CLU_002929_5_2_4"/>
<dbReference type="SMART" id="SM00493">
    <property type="entry name" value="TOPRIM"/>
    <property type="match status" value="1"/>
</dbReference>
<dbReference type="STRING" id="882378.RBRH_01273"/>
<dbReference type="PANTHER" id="PTHR11390:SF21">
    <property type="entry name" value="DNA TOPOISOMERASE 3-ALPHA"/>
    <property type="match status" value="1"/>
</dbReference>
<dbReference type="GO" id="GO:0003917">
    <property type="term" value="F:DNA topoisomerase type I (single strand cut, ATP-independent) activity"/>
    <property type="evidence" value="ECO:0007669"/>
    <property type="project" value="UniProtKB-EC"/>
</dbReference>
<comment type="catalytic activity">
    <reaction evidence="1">
        <text>ATP-independent breakage of single-stranded DNA, followed by passage and rejoining.</text>
        <dbReference type="EC" id="5.6.2.1"/>
    </reaction>
</comment>
<dbReference type="Pfam" id="PF01131">
    <property type="entry name" value="Topoisom_bac"/>
    <property type="match status" value="1"/>
</dbReference>
<dbReference type="InterPro" id="IPR005738">
    <property type="entry name" value="TopoIII"/>
</dbReference>
<evidence type="ECO:0000256" key="1">
    <source>
        <dbReference type="ARBA" id="ARBA00000213"/>
    </source>
</evidence>
<dbReference type="GO" id="GO:0043597">
    <property type="term" value="C:cytoplasmic replication fork"/>
    <property type="evidence" value="ECO:0007669"/>
    <property type="project" value="TreeGrafter"/>
</dbReference>
<dbReference type="Proteomes" id="UP000007437">
    <property type="component" value="Chromosome"/>
</dbReference>
<dbReference type="Pfam" id="PF13342">
    <property type="entry name" value="Toprim_Crpt"/>
    <property type="match status" value="2"/>
</dbReference>
<dbReference type="SMART" id="SM00436">
    <property type="entry name" value="TOP1Bc"/>
    <property type="match status" value="1"/>
</dbReference>
<dbReference type="AlphaFoldDB" id="E5AND1"/>
<dbReference type="EMBL" id="FR687359">
    <property type="protein sequence ID" value="CBW76384.1"/>
    <property type="molecule type" value="Genomic_DNA"/>
</dbReference>
<evidence type="ECO:0000313" key="17">
    <source>
        <dbReference type="Proteomes" id="UP000007437"/>
    </source>
</evidence>
<feature type="region of interest" description="Disordered" evidence="13">
    <location>
        <begin position="841"/>
        <end position="913"/>
    </location>
</feature>
<gene>
    <name evidence="16" type="ordered locus">RBRH_01273</name>
</gene>
<dbReference type="Gene3D" id="3.40.50.140">
    <property type="match status" value="1"/>
</dbReference>
<comment type="similarity">
    <text evidence="2">Belongs to the type IA topoisomerase family.</text>
</comment>
<dbReference type="InterPro" id="IPR013826">
    <property type="entry name" value="Topo_IA_cen_sub3"/>
</dbReference>
<dbReference type="NCBIfam" id="NF005829">
    <property type="entry name" value="PRK07726.1"/>
    <property type="match status" value="1"/>
</dbReference>
<dbReference type="InterPro" id="IPR025589">
    <property type="entry name" value="Toprim_C_rpt"/>
</dbReference>
<dbReference type="PROSITE" id="PS00396">
    <property type="entry name" value="TOPO_IA_1"/>
    <property type="match status" value="1"/>
</dbReference>
<dbReference type="Gene3D" id="2.70.20.10">
    <property type="entry name" value="Topoisomerase I, domain 3"/>
    <property type="match status" value="1"/>
</dbReference>
<keyword evidence="8 16" id="KW-0413">Isomerase</keyword>
<dbReference type="Gene3D" id="1.10.290.10">
    <property type="entry name" value="Topoisomerase I, domain 4"/>
    <property type="match status" value="1"/>
</dbReference>
<evidence type="ECO:0000259" key="14">
    <source>
        <dbReference type="PROSITE" id="PS50880"/>
    </source>
</evidence>
<dbReference type="Pfam" id="PF01751">
    <property type="entry name" value="Toprim"/>
    <property type="match status" value="1"/>
</dbReference>
<dbReference type="InterPro" id="IPR023406">
    <property type="entry name" value="Topo_IA_AS"/>
</dbReference>
<evidence type="ECO:0000256" key="9">
    <source>
        <dbReference type="ARBA" id="ARBA00030003"/>
    </source>
</evidence>
<dbReference type="EC" id="5.6.2.1" evidence="3"/>
<dbReference type="PROSITE" id="PS50880">
    <property type="entry name" value="TOPRIM"/>
    <property type="match status" value="1"/>
</dbReference>
<dbReference type="PRINTS" id="PR00417">
    <property type="entry name" value="PRTPISMRASEI"/>
</dbReference>
<evidence type="ECO:0000256" key="11">
    <source>
        <dbReference type="ARBA" id="ARBA00032235"/>
    </source>
</evidence>
<evidence type="ECO:0000313" key="16">
    <source>
        <dbReference type="EMBL" id="CBW76384.1"/>
    </source>
</evidence>
<evidence type="ECO:0000256" key="13">
    <source>
        <dbReference type="SAM" id="MobiDB-lite"/>
    </source>
</evidence>
<sequence length="913" mass="101771">MRLRPICYKAFDSAHPYFPIVMSKALIIAEKPSVANDIARALGGFTKHDEYYESDDYVLSSAVGHLVEIAAPQEYEVKRGKWSFAHLPVIPPHFDLQPIAKSESRLKLLTRLIKRKDVDRLVNACDAGREGELIFRLIVQHAKAKQPVQRLWLQSMTPAAIRDGFAQLRSDQEMQPLADAARCRSEADWLVGINGTRAMTAFNSKGGGFFLTTVGRVQTPTLSIVVEREEKIRRFVPRDYWEVKAEFVCATGSYEGRWFDPKFKKNEFDPEQRDSRLWSAAAAETIVAACRGQIGTVSEESKPSTQLSPLLFDLTSLQREANGRFGFSAKNTLALAQALYERHKVLTYPRTDARALPEDYMAAVRDTLEVLKESNNYLPFAKQVLDKGWVRPNKRIFDNTKISDHFAIIPTLQAPKNLSEPEQKLYDLVVKRFLAVFFPAAEYKVTTRITEVVGHHFKTEGKVLVAPGWLQVYGRETSGEDANLAPVAKDEKVQTDKIAAQQLTTKPPARYNEATLLSAMEGAGKLVEDDELREAMAAKGLGTPATRAAIIEGLLGEKYLLREGRELIPTAKAFQLMTLLRGLGVEELTAPELTGEWEHKLSQMERGRLEREAFMREIARMTQTIVKRAKEYDSDTIPGDYATLKTTCPNCNGEVKENYRRFACTKCDFSISKIPGGRQFEIDEVEQLLSEKSIGPLSGFRSKMGRPFSAILKLARDEEANNYKLEFDFGQDTMGEEGEAPDFSSQEPVGQCPKCHARVFEHGMSYVCENQAAHPKTCDFRSGKVILQQEITREQMAKLLDQGRTDLLTNFKSSRTGRNFKAFLVKQKDGSIGFEFEKKEPAAKTAAKSSTRGAKANSGAGDAGPDTTQRGDSHRATSLKPAAKRATRTATATAGPAAKTTARKTPARKRAAG</sequence>
<dbReference type="NCBIfam" id="NF006032">
    <property type="entry name" value="PRK08173.1"/>
    <property type="match status" value="1"/>
</dbReference>